<evidence type="ECO:0000313" key="6">
    <source>
        <dbReference type="Proteomes" id="UP000746471"/>
    </source>
</evidence>
<evidence type="ECO:0000256" key="3">
    <source>
        <dbReference type="ARBA" id="ARBA00022723"/>
    </source>
</evidence>
<evidence type="ECO:0000256" key="1">
    <source>
        <dbReference type="ARBA" id="ARBA00001947"/>
    </source>
</evidence>
<proteinExistence type="predicted"/>
<dbReference type="PANTHER" id="PTHR37418:SF2">
    <property type="entry name" value="3-KETO-5-AMINOHEXANOATE CLEAVAGE ENZYME"/>
    <property type="match status" value="1"/>
</dbReference>
<dbReference type="EMBL" id="JAHBCL010000020">
    <property type="protein sequence ID" value="MBS7527411.1"/>
    <property type="molecule type" value="Genomic_DNA"/>
</dbReference>
<evidence type="ECO:0000256" key="4">
    <source>
        <dbReference type="ARBA" id="ARBA00022833"/>
    </source>
</evidence>
<dbReference type="InterPro" id="IPR008567">
    <property type="entry name" value="BKACE"/>
</dbReference>
<organism evidence="5 6">
    <name type="scientific">Fusibacter paucivorans</name>
    <dbReference type="NCBI Taxonomy" id="76009"/>
    <lineage>
        <taxon>Bacteria</taxon>
        <taxon>Bacillati</taxon>
        <taxon>Bacillota</taxon>
        <taxon>Clostridia</taxon>
        <taxon>Eubacteriales</taxon>
        <taxon>Eubacteriales Family XII. Incertae Sedis</taxon>
        <taxon>Fusibacter</taxon>
    </lineage>
</organism>
<keyword evidence="2" id="KW-0808">Transferase</keyword>
<dbReference type="InterPro" id="IPR013785">
    <property type="entry name" value="Aldolase_TIM"/>
</dbReference>
<dbReference type="Gene3D" id="3.20.20.70">
    <property type="entry name" value="Aldolase class I"/>
    <property type="match status" value="1"/>
</dbReference>
<keyword evidence="3" id="KW-0479">Metal-binding</keyword>
<reference evidence="5 6" key="1">
    <citation type="submission" date="2021-05" db="EMBL/GenBank/DDBJ databases">
        <title>Fusibacter ferrireducens sp. nov., an anaerobic, sulfur- and Fe-reducing bacterium isolated from the mangrove sediment.</title>
        <authorList>
            <person name="Qiu D."/>
        </authorList>
    </citation>
    <scope>NUCLEOTIDE SEQUENCE [LARGE SCALE GENOMIC DNA]</scope>
    <source>
        <strain evidence="5 6">DSM 12116</strain>
    </source>
</reference>
<gene>
    <name evidence="5" type="ORF">KHM83_12070</name>
</gene>
<comment type="caution">
    <text evidence="5">The sequence shown here is derived from an EMBL/GenBank/DDBJ whole genome shotgun (WGS) entry which is preliminary data.</text>
</comment>
<keyword evidence="4" id="KW-0862">Zinc</keyword>
<comment type="cofactor">
    <cofactor evidence="1">
        <name>Zn(2+)</name>
        <dbReference type="ChEBI" id="CHEBI:29105"/>
    </cofactor>
</comment>
<name>A0ABS5PQR4_9FIRM</name>
<evidence type="ECO:0000256" key="2">
    <source>
        <dbReference type="ARBA" id="ARBA00022679"/>
    </source>
</evidence>
<dbReference type="Pfam" id="PF05853">
    <property type="entry name" value="BKACE"/>
    <property type="match status" value="1"/>
</dbReference>
<dbReference type="RefSeq" id="WP_213237272.1">
    <property type="nucleotide sequence ID" value="NZ_JAHBCL010000020.1"/>
</dbReference>
<dbReference type="PANTHER" id="PTHR37418">
    <property type="entry name" value="3-KETO-5-AMINOHEXANOATE CLEAVAGE ENZYME-RELATED"/>
    <property type="match status" value="1"/>
</dbReference>
<accession>A0ABS5PQR4</accession>
<protein>
    <submittedName>
        <fullName evidence="5">3-keto-5-aminohexanoate cleavage protein</fullName>
    </submittedName>
</protein>
<sequence>MKKIITAAITGAVHTPGMSPYLPITPDEIVNDAVGAAKAGAAVVHIHARNPENGEPTSDLSIMREIVTAIKKQSDVIVCITTGGQIGMSIEERIAAVPDMKPELASCNAGSLNFVLTPALKRLKPKYEWEEKFLSGTQDLIFSNTFKGLSQYVETMYANGTMPEFEVYDVGMINNIAYMMREGVIKAPVYIQFVMGILGGLPATVRNLNFLVETADMLLGDTFKWSVAAAGKDQFALTTAALAMGGHVRVGLEDNLYLEKGVLAKHSSEQVERIRKALEVLGHEVATPEEARQILSLKGNHAVNF</sequence>
<evidence type="ECO:0000313" key="5">
    <source>
        <dbReference type="EMBL" id="MBS7527411.1"/>
    </source>
</evidence>
<keyword evidence="6" id="KW-1185">Reference proteome</keyword>
<dbReference type="Proteomes" id="UP000746471">
    <property type="component" value="Unassembled WGS sequence"/>
</dbReference>